<comment type="similarity">
    <text evidence="3">In the C-terminal section; belongs to the protein kinase superfamily. Ser/Thr protein kinase family.</text>
</comment>
<dbReference type="GO" id="GO:0005524">
    <property type="term" value="F:ATP binding"/>
    <property type="evidence" value="ECO:0007669"/>
    <property type="project" value="UniProtKB-KW"/>
</dbReference>
<feature type="domain" description="Protein kinase" evidence="23">
    <location>
        <begin position="751"/>
        <end position="1015"/>
    </location>
</feature>
<keyword evidence="13" id="KW-0547">Nucleotide-binding</keyword>
<dbReference type="InterPro" id="IPR014729">
    <property type="entry name" value="Rossmann-like_a/b/a_fold"/>
</dbReference>
<evidence type="ECO:0000256" key="2">
    <source>
        <dbReference type="ARBA" id="ARBA00008536"/>
    </source>
</evidence>
<evidence type="ECO:0000256" key="12">
    <source>
        <dbReference type="ARBA" id="ARBA00022737"/>
    </source>
</evidence>
<dbReference type="SUPFAM" id="SSF56112">
    <property type="entry name" value="Protein kinase-like (PK-like)"/>
    <property type="match status" value="3"/>
</dbReference>
<evidence type="ECO:0000256" key="6">
    <source>
        <dbReference type="ARBA" id="ARBA00022527"/>
    </source>
</evidence>
<keyword evidence="12" id="KW-0677">Repeat</keyword>
<keyword evidence="16" id="KW-1133">Transmembrane helix</keyword>
<dbReference type="FunFam" id="1.10.510.10:FF:000358">
    <property type="entry name" value="Putative leucine-rich repeat receptor-like serine/threonine-protein kinase"/>
    <property type="match status" value="1"/>
</dbReference>
<evidence type="ECO:0000256" key="19">
    <source>
        <dbReference type="ARBA" id="ARBA00023180"/>
    </source>
</evidence>
<comment type="catalytic activity">
    <reaction evidence="21">
        <text>L-seryl-[protein] + ATP = O-phospho-L-seryl-[protein] + ADP + H(+)</text>
        <dbReference type="Rhea" id="RHEA:17989"/>
        <dbReference type="Rhea" id="RHEA-COMP:9863"/>
        <dbReference type="Rhea" id="RHEA-COMP:11604"/>
        <dbReference type="ChEBI" id="CHEBI:15378"/>
        <dbReference type="ChEBI" id="CHEBI:29999"/>
        <dbReference type="ChEBI" id="CHEBI:30616"/>
        <dbReference type="ChEBI" id="CHEBI:83421"/>
        <dbReference type="ChEBI" id="CHEBI:456216"/>
        <dbReference type="EC" id="2.7.11.1"/>
    </reaction>
</comment>
<keyword evidence="14 24" id="KW-0418">Kinase</keyword>
<feature type="domain" description="Protein kinase" evidence="23">
    <location>
        <begin position="342"/>
        <end position="610"/>
    </location>
</feature>
<keyword evidence="10" id="KW-0812">Transmembrane</keyword>
<keyword evidence="17" id="KW-0472">Membrane</keyword>
<evidence type="ECO:0000256" key="18">
    <source>
        <dbReference type="ARBA" id="ARBA00023170"/>
    </source>
</evidence>
<dbReference type="InterPro" id="IPR001245">
    <property type="entry name" value="Ser-Thr/Tyr_kinase_cat_dom"/>
</dbReference>
<keyword evidence="5" id="KW-1003">Cell membrane</keyword>
<feature type="compositionally biased region" description="Basic and acidic residues" evidence="22">
    <location>
        <begin position="204"/>
        <end position="230"/>
    </location>
</feature>
<dbReference type="GO" id="GO:0002229">
    <property type="term" value="P:defense response to oomycetes"/>
    <property type="evidence" value="ECO:0007669"/>
    <property type="project" value="UniProtKB-ARBA"/>
</dbReference>
<evidence type="ECO:0000256" key="4">
    <source>
        <dbReference type="ARBA" id="ARBA00012513"/>
    </source>
</evidence>
<dbReference type="FunFam" id="3.30.200.20:FF:000604">
    <property type="entry name" value="Proline-rich receptor-like protein kinase PERK8"/>
    <property type="match status" value="2"/>
</dbReference>
<evidence type="ECO:0000256" key="8">
    <source>
        <dbReference type="ARBA" id="ARBA00022614"/>
    </source>
</evidence>
<comment type="similarity">
    <text evidence="2">In the N-terminal section; belongs to the leguminous lectin family.</text>
</comment>
<evidence type="ECO:0000256" key="13">
    <source>
        <dbReference type="ARBA" id="ARBA00022741"/>
    </source>
</evidence>
<gene>
    <name evidence="24" type="ORF">G2W53_015959</name>
</gene>
<keyword evidence="8" id="KW-0433">Leucine-rich repeat</keyword>
<dbReference type="Pfam" id="PF07714">
    <property type="entry name" value="PK_Tyr_Ser-Thr"/>
    <property type="match status" value="2"/>
</dbReference>
<evidence type="ECO:0000256" key="11">
    <source>
        <dbReference type="ARBA" id="ARBA00022729"/>
    </source>
</evidence>
<organism evidence="24 25">
    <name type="scientific">Senna tora</name>
    <dbReference type="NCBI Taxonomy" id="362788"/>
    <lineage>
        <taxon>Eukaryota</taxon>
        <taxon>Viridiplantae</taxon>
        <taxon>Streptophyta</taxon>
        <taxon>Embryophyta</taxon>
        <taxon>Tracheophyta</taxon>
        <taxon>Spermatophyta</taxon>
        <taxon>Magnoliopsida</taxon>
        <taxon>eudicotyledons</taxon>
        <taxon>Gunneridae</taxon>
        <taxon>Pentapetalae</taxon>
        <taxon>rosids</taxon>
        <taxon>fabids</taxon>
        <taxon>Fabales</taxon>
        <taxon>Fabaceae</taxon>
        <taxon>Caesalpinioideae</taxon>
        <taxon>Cassia clade</taxon>
        <taxon>Senna</taxon>
    </lineage>
</organism>
<evidence type="ECO:0000256" key="7">
    <source>
        <dbReference type="ARBA" id="ARBA00022553"/>
    </source>
</evidence>
<evidence type="ECO:0000256" key="14">
    <source>
        <dbReference type="ARBA" id="ARBA00022777"/>
    </source>
</evidence>
<dbReference type="PANTHER" id="PTHR27001">
    <property type="entry name" value="OS01G0253100 PROTEIN"/>
    <property type="match status" value="1"/>
</dbReference>
<evidence type="ECO:0000256" key="3">
    <source>
        <dbReference type="ARBA" id="ARBA00010217"/>
    </source>
</evidence>
<feature type="domain" description="Protein kinase" evidence="23">
    <location>
        <begin position="1156"/>
        <end position="1433"/>
    </location>
</feature>
<keyword evidence="9" id="KW-0808">Transferase</keyword>
<evidence type="ECO:0000256" key="5">
    <source>
        <dbReference type="ARBA" id="ARBA00022475"/>
    </source>
</evidence>
<evidence type="ECO:0000256" key="22">
    <source>
        <dbReference type="SAM" id="MobiDB-lite"/>
    </source>
</evidence>
<dbReference type="FunFam" id="1.10.510.10:FF:000240">
    <property type="entry name" value="Lectin-domain containing receptor kinase A4.3"/>
    <property type="match status" value="1"/>
</dbReference>
<evidence type="ECO:0000256" key="20">
    <source>
        <dbReference type="ARBA" id="ARBA00047899"/>
    </source>
</evidence>
<comment type="catalytic activity">
    <reaction evidence="20">
        <text>L-threonyl-[protein] + ATP = O-phospho-L-threonyl-[protein] + ADP + H(+)</text>
        <dbReference type="Rhea" id="RHEA:46608"/>
        <dbReference type="Rhea" id="RHEA-COMP:11060"/>
        <dbReference type="Rhea" id="RHEA-COMP:11605"/>
        <dbReference type="ChEBI" id="CHEBI:15378"/>
        <dbReference type="ChEBI" id="CHEBI:30013"/>
        <dbReference type="ChEBI" id="CHEBI:30616"/>
        <dbReference type="ChEBI" id="CHEBI:61977"/>
        <dbReference type="ChEBI" id="CHEBI:456216"/>
        <dbReference type="EC" id="2.7.11.1"/>
    </reaction>
</comment>
<keyword evidence="7" id="KW-0597">Phosphoprotein</keyword>
<feature type="region of interest" description="Disordered" evidence="22">
    <location>
        <begin position="672"/>
        <end position="701"/>
    </location>
</feature>
<dbReference type="PROSITE" id="PS50011">
    <property type="entry name" value="PROTEIN_KINASE_DOM"/>
    <property type="match status" value="3"/>
</dbReference>
<evidence type="ECO:0000256" key="1">
    <source>
        <dbReference type="ARBA" id="ARBA00004251"/>
    </source>
</evidence>
<feature type="region of interest" description="Disordered" evidence="22">
    <location>
        <begin position="204"/>
        <end position="270"/>
    </location>
</feature>
<evidence type="ECO:0000256" key="15">
    <source>
        <dbReference type="ARBA" id="ARBA00022840"/>
    </source>
</evidence>
<sequence>MKNMKGIEGKSVVVILDASKEANSKVFHWALNGLSLKEGDKLTFVPVLHEFYTPMGYKSKLDSKSILVGVNERIIEIQAAMKREEYQNSEELNQISKLYESEKVEFTIELVIGTLPEAALEKAKELNATWVILHRQMKKEGEYFLQNLSCGISRLKRNNRIEHLRGPPVVPSEIQCASHETYEGSVPAFPDDEDNFSVEGDQIKSEIKGDQRTDEHEKTQRNPNKEDHSTLDNTSDQTSETNTDKLRDGEEEWSNINGERWDSRLDETNSNQMMDQTKDESLNQEEEQIHSMASHGDCGKQEKIISATSKCSICSVCKSRRPNIDWNKDFTYEEIHAATNGFSVENSLSEGGNGSFFKGQLECELKIVVKQHQLTDSQVKKQVMSEVQLILKARHKNVAMLLGSSMKESHFLAVYEHACNGSLEKYLSRESCRPLSWRERVKVAVGLSRGLKYLHHNNIIHGSIKPSNILLNHDFEPMLGDFGFGKTKREPKKSYKDKSSGNSGYMAPEYLESGKLSAKADVYSFGIVLLELISGQRATDKIPGGKNLAGWAKPLLGGKKYSQLVDPNVRNSYEEEQLRWLAEVIEHCLRKNPKDRLSMNMAVSLLQDITDTEEGAVIEDLSPAVSNSTCSVSDTTCSQGQTKPDQQTKEEQINDMISNNHMKDLTKVDELSENEEHIHSNNSQIVETKVDPPNHDQELESNSIRNDTPVCEVILDSSTSLSCIICKSIRPNLRYRKDFTYSELESATEEFSVQNSLSEGGNGPAFRGILDCKMKVFVKIYQISSSQEEKMFKSEAELLNKAMHKNVVMFLGTCTEKNQQMIVYEYACNGSLDQYLPGGSCRPLTWRERVKIAIGASRGLKYLHEISIIHGSIKPSNILLTHEFEPLLGDFGFGKGVKKSHRDKNGSNFEYSAPEYLESGKISTKADVYSLGVVLLELITGRKASEKLSGGKSLVQWAKPLLKGKKYQQLIDSKINNSYKENQLHWLFHVTEQCLRKNPKERLSMNMVVSALQDIEDVDDLCAIAESSPGNSFIPQCVPDITCSQGQTKEDHLNWEKEHIESILSEEDKNLRPKTSNNDTKCHRKADQEDIEFSSKLAPPMSTKIPEENKIMSKDSSQSSSSSSSLCSICKIKRPNSIKWQKDFTYDELHASTEGFSIKNSLSNGVYGPAFKGQLLKGNLGIVIKQLQMTSSQEEKTFKSEVQVLSRVRHENVIMVLGSCIEETKLLVVYENACNGSLDHYLSGESGRSLTWRERVKIAISASRGLKYLHENSIIHGNIKPSNILLTHDFESLIGDFGFGKSKNELKNWHKNKNVGNCGYLAPEFIESGKLSTKTDVYSLGVVLLELITGGHRVADKISGQKNLVEWAKPLLKGRKYPQLLNPKICSSCDDEELLSLLQVIEKCLRKNPKERLTMNMVISALPCNAVNKKPSVTEGNNFSAEMPPCLNHLPTIPTSQDYNNTEESMAEIEEDSNSSTKDVLPHQESGNTTIITIPCTKMKEETKKSHSRIILLGEEDSDFAEEAAPSP</sequence>
<evidence type="ECO:0000256" key="16">
    <source>
        <dbReference type="ARBA" id="ARBA00022989"/>
    </source>
</evidence>
<evidence type="ECO:0000256" key="21">
    <source>
        <dbReference type="ARBA" id="ARBA00048679"/>
    </source>
</evidence>
<dbReference type="OrthoDB" id="626167at2759"/>
<dbReference type="Gene3D" id="1.10.510.10">
    <property type="entry name" value="Transferase(Phosphotransferase) domain 1"/>
    <property type="match status" value="3"/>
</dbReference>
<protein>
    <recommendedName>
        <fullName evidence="4">non-specific serine/threonine protein kinase</fullName>
        <ecNumber evidence="4">2.7.11.1</ecNumber>
    </recommendedName>
</protein>
<evidence type="ECO:0000256" key="9">
    <source>
        <dbReference type="ARBA" id="ARBA00022679"/>
    </source>
</evidence>
<dbReference type="Gene3D" id="3.30.200.20">
    <property type="entry name" value="Phosphorylase Kinase, domain 1"/>
    <property type="match status" value="3"/>
</dbReference>
<feature type="region of interest" description="Disordered" evidence="22">
    <location>
        <begin position="1067"/>
        <end position="1124"/>
    </location>
</feature>
<dbReference type="GO" id="GO:0004674">
    <property type="term" value="F:protein serine/threonine kinase activity"/>
    <property type="evidence" value="ECO:0007669"/>
    <property type="project" value="UniProtKB-KW"/>
</dbReference>
<reference evidence="24" key="1">
    <citation type="submission" date="2020-09" db="EMBL/GenBank/DDBJ databases">
        <title>Genome-Enabled Discovery of Anthraquinone Biosynthesis in Senna tora.</title>
        <authorList>
            <person name="Kang S.-H."/>
            <person name="Pandey R.P."/>
            <person name="Lee C.-M."/>
            <person name="Sim J.-S."/>
            <person name="Jeong J.-T."/>
            <person name="Choi B.-S."/>
            <person name="Jung M."/>
            <person name="Ginzburg D."/>
            <person name="Zhao K."/>
            <person name="Won S.Y."/>
            <person name="Oh T.-J."/>
            <person name="Yu Y."/>
            <person name="Kim N.-H."/>
            <person name="Lee O.R."/>
            <person name="Lee T.-H."/>
            <person name="Bashyal P."/>
            <person name="Kim T.-S."/>
            <person name="Lee W.-H."/>
            <person name="Kawkins C."/>
            <person name="Kim C.-K."/>
            <person name="Kim J.S."/>
            <person name="Ahn B.O."/>
            <person name="Rhee S.Y."/>
            <person name="Sohng J.K."/>
        </authorList>
    </citation>
    <scope>NUCLEOTIDE SEQUENCE</scope>
    <source>
        <tissue evidence="24">Leaf</tissue>
    </source>
</reference>
<proteinExistence type="inferred from homology"/>
<comment type="caution">
    <text evidence="24">The sequence shown here is derived from an EMBL/GenBank/DDBJ whole genome shotgun (WGS) entry which is preliminary data.</text>
</comment>
<dbReference type="EMBL" id="JAAIUW010000005">
    <property type="protein sequence ID" value="KAF7833626.1"/>
    <property type="molecule type" value="Genomic_DNA"/>
</dbReference>
<feature type="compositionally biased region" description="Low complexity" evidence="22">
    <location>
        <begin position="1114"/>
        <end position="1124"/>
    </location>
</feature>
<evidence type="ECO:0000256" key="10">
    <source>
        <dbReference type="ARBA" id="ARBA00022692"/>
    </source>
</evidence>
<comment type="subcellular location">
    <subcellularLocation>
        <location evidence="1">Cell membrane</location>
        <topology evidence="1">Single-pass type I membrane protein</topology>
    </subcellularLocation>
</comment>
<dbReference type="Gene3D" id="3.40.50.620">
    <property type="entry name" value="HUPs"/>
    <property type="match status" value="1"/>
</dbReference>
<keyword evidence="15" id="KW-0067">ATP-binding</keyword>
<dbReference type="PANTHER" id="PTHR27001:SF721">
    <property type="entry name" value="DUAL-SPECIFICITY KINASE DOMAIN PROTEIN"/>
    <property type="match status" value="1"/>
</dbReference>
<dbReference type="Proteomes" id="UP000634136">
    <property type="component" value="Unassembled WGS sequence"/>
</dbReference>
<evidence type="ECO:0000259" key="23">
    <source>
        <dbReference type="PROSITE" id="PS50011"/>
    </source>
</evidence>
<feature type="compositionally biased region" description="Polar residues" evidence="22">
    <location>
        <begin position="231"/>
        <end position="241"/>
    </location>
</feature>
<dbReference type="GO" id="GO:0005886">
    <property type="term" value="C:plasma membrane"/>
    <property type="evidence" value="ECO:0007669"/>
    <property type="project" value="UniProtKB-SubCell"/>
</dbReference>
<dbReference type="InterPro" id="IPR000719">
    <property type="entry name" value="Prot_kinase_dom"/>
</dbReference>
<evidence type="ECO:0000313" key="25">
    <source>
        <dbReference type="Proteomes" id="UP000634136"/>
    </source>
</evidence>
<evidence type="ECO:0000256" key="17">
    <source>
        <dbReference type="ARBA" id="ARBA00023136"/>
    </source>
</evidence>
<accession>A0A835C8U1</accession>
<name>A0A835C8U1_9FABA</name>
<feature type="region of interest" description="Disordered" evidence="22">
    <location>
        <begin position="1463"/>
        <end position="1483"/>
    </location>
</feature>
<keyword evidence="18 24" id="KW-0675">Receptor</keyword>
<dbReference type="InterPro" id="IPR011009">
    <property type="entry name" value="Kinase-like_dom_sf"/>
</dbReference>
<keyword evidence="11" id="KW-0732">Signal</keyword>
<dbReference type="EC" id="2.7.11.1" evidence="4"/>
<keyword evidence="19" id="KW-0325">Glycoprotein</keyword>
<keyword evidence="6" id="KW-0723">Serine/threonine-protein kinase</keyword>
<keyword evidence="25" id="KW-1185">Reference proteome</keyword>
<dbReference type="Pfam" id="PF00069">
    <property type="entry name" value="Pkinase"/>
    <property type="match status" value="1"/>
</dbReference>
<evidence type="ECO:0000313" key="24">
    <source>
        <dbReference type="EMBL" id="KAF7833626.1"/>
    </source>
</evidence>
<feature type="compositionally biased region" description="Basic and acidic residues" evidence="22">
    <location>
        <begin position="688"/>
        <end position="698"/>
    </location>
</feature>